<protein>
    <submittedName>
        <fullName evidence="2">Transcriptional regulator</fullName>
    </submittedName>
</protein>
<dbReference type="Proteomes" id="UP000645217">
    <property type="component" value="Unassembled WGS sequence"/>
</dbReference>
<evidence type="ECO:0000313" key="3">
    <source>
        <dbReference type="Proteomes" id="UP000645217"/>
    </source>
</evidence>
<dbReference type="PANTHER" id="PTHR33169">
    <property type="entry name" value="PADR-FAMILY TRANSCRIPTIONAL REGULATOR"/>
    <property type="match status" value="1"/>
</dbReference>
<dbReference type="Pfam" id="PF03551">
    <property type="entry name" value="PadR"/>
    <property type="match status" value="1"/>
</dbReference>
<dbReference type="InterPro" id="IPR005149">
    <property type="entry name" value="Tscrpt_reg_PadR_N"/>
</dbReference>
<dbReference type="RefSeq" id="WP_229691439.1">
    <property type="nucleotide sequence ID" value="NZ_BMNT01000029.1"/>
</dbReference>
<dbReference type="SUPFAM" id="SSF46785">
    <property type="entry name" value="Winged helix' DNA-binding domain"/>
    <property type="match status" value="1"/>
</dbReference>
<reference evidence="2" key="2">
    <citation type="submission" date="2020-09" db="EMBL/GenBank/DDBJ databases">
        <authorList>
            <person name="Sun Q."/>
            <person name="Ohkuma M."/>
        </authorList>
    </citation>
    <scope>NUCLEOTIDE SEQUENCE</scope>
    <source>
        <strain evidence="2">JCM 13064</strain>
    </source>
</reference>
<dbReference type="EMBL" id="BMNT01000029">
    <property type="protein sequence ID" value="GGL02477.1"/>
    <property type="molecule type" value="Genomic_DNA"/>
</dbReference>
<reference evidence="2" key="1">
    <citation type="journal article" date="2014" name="Int. J. Syst. Evol. Microbiol.">
        <title>Complete genome sequence of Corynebacterium casei LMG S-19264T (=DSM 44701T), isolated from a smear-ripened cheese.</title>
        <authorList>
            <consortium name="US DOE Joint Genome Institute (JGI-PGF)"/>
            <person name="Walter F."/>
            <person name="Albersmeier A."/>
            <person name="Kalinowski J."/>
            <person name="Ruckert C."/>
        </authorList>
    </citation>
    <scope>NUCLEOTIDE SEQUENCE</scope>
    <source>
        <strain evidence="2">JCM 13064</strain>
    </source>
</reference>
<comment type="caution">
    <text evidence="2">The sequence shown here is derived from an EMBL/GenBank/DDBJ whole genome shotgun (WGS) entry which is preliminary data.</text>
</comment>
<dbReference type="InterPro" id="IPR036388">
    <property type="entry name" value="WH-like_DNA-bd_sf"/>
</dbReference>
<feature type="domain" description="Transcription regulator PadR N-terminal" evidence="1">
    <location>
        <begin position="36"/>
        <end position="84"/>
    </location>
</feature>
<evidence type="ECO:0000259" key="1">
    <source>
        <dbReference type="Pfam" id="PF03551"/>
    </source>
</evidence>
<keyword evidence="3" id="KW-1185">Reference proteome</keyword>
<sequence>MSGPRMTMQTQALLRMALSEPSREWYGLQMCEATGLPSGTIYPIIARLERAGWLESRWERPEEHAAEGRPRRRYYRLTGQGAERARLALASAYRSRSTARLPFGAGPTPGDLT</sequence>
<proteinExistence type="predicted"/>
<dbReference type="InterPro" id="IPR052509">
    <property type="entry name" value="Metal_resp_DNA-bind_regulator"/>
</dbReference>
<dbReference type="InterPro" id="IPR036390">
    <property type="entry name" value="WH_DNA-bd_sf"/>
</dbReference>
<gene>
    <name evidence="2" type="ORF">GCM10007964_50680</name>
</gene>
<accession>A0A917RD25</accession>
<dbReference type="PANTHER" id="PTHR33169:SF14">
    <property type="entry name" value="TRANSCRIPTIONAL REGULATOR RV3488"/>
    <property type="match status" value="1"/>
</dbReference>
<name>A0A917RD25_9ACTN</name>
<evidence type="ECO:0000313" key="2">
    <source>
        <dbReference type="EMBL" id="GGL02477.1"/>
    </source>
</evidence>
<dbReference type="InterPro" id="IPR011991">
    <property type="entry name" value="ArsR-like_HTH"/>
</dbReference>
<dbReference type="CDD" id="cd00090">
    <property type="entry name" value="HTH_ARSR"/>
    <property type="match status" value="1"/>
</dbReference>
<dbReference type="Gene3D" id="1.10.10.10">
    <property type="entry name" value="Winged helix-like DNA-binding domain superfamily/Winged helix DNA-binding domain"/>
    <property type="match status" value="1"/>
</dbReference>
<dbReference type="AlphaFoldDB" id="A0A917RD25"/>
<organism evidence="2 3">
    <name type="scientific">Sphaerisporangium melleum</name>
    <dbReference type="NCBI Taxonomy" id="321316"/>
    <lineage>
        <taxon>Bacteria</taxon>
        <taxon>Bacillati</taxon>
        <taxon>Actinomycetota</taxon>
        <taxon>Actinomycetes</taxon>
        <taxon>Streptosporangiales</taxon>
        <taxon>Streptosporangiaceae</taxon>
        <taxon>Sphaerisporangium</taxon>
    </lineage>
</organism>